<sequence length="38" mass="4737">MWSKSETSMELDDHPRQSPEWVGVRFARKWHIEPRQLW</sequence>
<dbReference type="AlphaFoldDB" id="A0A837DAE3"/>
<accession>A0A837DAE3</accession>
<organism evidence="1 2">
    <name type="scientific">Saccharomonospora viridis</name>
    <dbReference type="NCBI Taxonomy" id="1852"/>
    <lineage>
        <taxon>Bacteria</taxon>
        <taxon>Bacillati</taxon>
        <taxon>Actinomycetota</taxon>
        <taxon>Actinomycetes</taxon>
        <taxon>Pseudonocardiales</taxon>
        <taxon>Pseudonocardiaceae</taxon>
        <taxon>Saccharomonospora</taxon>
    </lineage>
</organism>
<dbReference type="Proteomes" id="UP000030848">
    <property type="component" value="Unassembled WGS sequence"/>
</dbReference>
<protein>
    <submittedName>
        <fullName evidence="1">Uncharacterized protein</fullName>
    </submittedName>
</protein>
<reference evidence="1 2" key="1">
    <citation type="submission" date="2014-10" db="EMBL/GenBank/DDBJ databases">
        <title>Genome sequence of Micropolyspora internatus JCM3315.</title>
        <authorList>
            <person name="Shin S.-K."/>
            <person name="Yi H."/>
        </authorList>
    </citation>
    <scope>NUCLEOTIDE SEQUENCE [LARGE SCALE GENOMIC DNA]</scope>
    <source>
        <strain evidence="1 2">JCM 3315</strain>
    </source>
</reference>
<dbReference type="EMBL" id="JRZE01000006">
    <property type="protein sequence ID" value="KHF43364.1"/>
    <property type="molecule type" value="Genomic_DNA"/>
</dbReference>
<proteinExistence type="predicted"/>
<evidence type="ECO:0000313" key="2">
    <source>
        <dbReference type="Proteomes" id="UP000030848"/>
    </source>
</evidence>
<evidence type="ECO:0000313" key="1">
    <source>
        <dbReference type="EMBL" id="KHF43364.1"/>
    </source>
</evidence>
<gene>
    <name evidence="1" type="ORF">MINT15_35660</name>
</gene>
<name>A0A837DAE3_9PSEU</name>
<comment type="caution">
    <text evidence="1">The sequence shown here is derived from an EMBL/GenBank/DDBJ whole genome shotgun (WGS) entry which is preliminary data.</text>
</comment>